<comment type="caution">
    <text evidence="1">The sequence shown here is derived from an EMBL/GenBank/DDBJ whole genome shotgun (WGS) entry which is preliminary data.</text>
</comment>
<dbReference type="AlphaFoldDB" id="A0A538SEL8"/>
<name>A0A538SEL8_UNCEI</name>
<gene>
    <name evidence="1" type="ORF">E6K73_09280</name>
</gene>
<protein>
    <submittedName>
        <fullName evidence="1">Uncharacterized protein</fullName>
    </submittedName>
</protein>
<dbReference type="Proteomes" id="UP000320184">
    <property type="component" value="Unassembled WGS sequence"/>
</dbReference>
<organism evidence="1 2">
    <name type="scientific">Eiseniibacteriota bacterium</name>
    <dbReference type="NCBI Taxonomy" id="2212470"/>
    <lineage>
        <taxon>Bacteria</taxon>
        <taxon>Candidatus Eiseniibacteriota</taxon>
    </lineage>
</organism>
<evidence type="ECO:0000313" key="1">
    <source>
        <dbReference type="EMBL" id="TMQ49800.1"/>
    </source>
</evidence>
<sequence length="183" mass="19513">MRSYRRVFPVLALAALVASGCFVATGQVLVEFGLPSPFTIDSSSDPFARIFVDLNTIPDYEKHKDSLKGLNDFALVGKFTNMSGPAGALEVWVTAGSTNYTTIAEVQANATRLWGPGAIGAAPDVHVVSWDESSKLFTKAGKDILLQEARGDGDFTLYTFGTAGTYQVKVEDGFLILVLSAGP</sequence>
<evidence type="ECO:0000313" key="2">
    <source>
        <dbReference type="Proteomes" id="UP000320184"/>
    </source>
</evidence>
<dbReference type="EMBL" id="VBOT01000115">
    <property type="protein sequence ID" value="TMQ49800.1"/>
    <property type="molecule type" value="Genomic_DNA"/>
</dbReference>
<dbReference type="PROSITE" id="PS51257">
    <property type="entry name" value="PROKAR_LIPOPROTEIN"/>
    <property type="match status" value="1"/>
</dbReference>
<accession>A0A538SEL8</accession>
<reference evidence="1 2" key="1">
    <citation type="journal article" date="2019" name="Nat. Microbiol.">
        <title>Mediterranean grassland soil C-N compound turnover is dependent on rainfall and depth, and is mediated by genomically divergent microorganisms.</title>
        <authorList>
            <person name="Diamond S."/>
            <person name="Andeer P.F."/>
            <person name="Li Z."/>
            <person name="Crits-Christoph A."/>
            <person name="Burstein D."/>
            <person name="Anantharaman K."/>
            <person name="Lane K.R."/>
            <person name="Thomas B.C."/>
            <person name="Pan C."/>
            <person name="Northen T.R."/>
            <person name="Banfield J.F."/>
        </authorList>
    </citation>
    <scope>NUCLEOTIDE SEQUENCE [LARGE SCALE GENOMIC DNA]</scope>
    <source>
        <strain evidence="1">WS_3</strain>
    </source>
</reference>
<proteinExistence type="predicted"/>